<keyword evidence="1" id="KW-0812">Transmembrane</keyword>
<proteinExistence type="predicted"/>
<accession>A0A5B9WCB0</accession>
<organism evidence="3 4">
    <name type="scientific">Aquisphaera giovannonii</name>
    <dbReference type="NCBI Taxonomy" id="406548"/>
    <lineage>
        <taxon>Bacteria</taxon>
        <taxon>Pseudomonadati</taxon>
        <taxon>Planctomycetota</taxon>
        <taxon>Planctomycetia</taxon>
        <taxon>Isosphaerales</taxon>
        <taxon>Isosphaeraceae</taxon>
        <taxon>Aquisphaera</taxon>
    </lineage>
</organism>
<dbReference type="InterPro" id="IPR024163">
    <property type="entry name" value="Aerotolerance_reg_N"/>
</dbReference>
<evidence type="ECO:0000256" key="1">
    <source>
        <dbReference type="SAM" id="Phobius"/>
    </source>
</evidence>
<gene>
    <name evidence="3" type="ORF">OJF2_69090</name>
</gene>
<dbReference type="NCBIfam" id="TIGR02226">
    <property type="entry name" value="two_anch"/>
    <property type="match status" value="1"/>
</dbReference>
<keyword evidence="1" id="KW-1133">Transmembrane helix</keyword>
<protein>
    <recommendedName>
        <fullName evidence="2">Aerotolerance regulator N-terminal domain-containing protein</fullName>
    </recommendedName>
</protein>
<evidence type="ECO:0000313" key="3">
    <source>
        <dbReference type="EMBL" id="QEH38308.1"/>
    </source>
</evidence>
<dbReference type="EMBL" id="CP042997">
    <property type="protein sequence ID" value="QEH38308.1"/>
    <property type="molecule type" value="Genomic_DNA"/>
</dbReference>
<keyword evidence="1" id="KW-0472">Membrane</keyword>
<feature type="transmembrane region" description="Helical" evidence="1">
    <location>
        <begin position="57"/>
        <end position="76"/>
    </location>
</feature>
<sequence length="736" mass="79953">MEFSLINAGLAAGAALAALPVILHLFMRQTPKHVVFPALRLIRERQKRSKKRMRVKNWLLLLARMAVLALMALALARPTFTSEMSLGDEAVPSALGLVFDTSLSMGYKENDRTRLDEAKERALAILDKVPDSSLVYTVNSAVPGTPVPLSPAAARKWIDDLTIRPVNRTLNAAVGQIYPIVADCDRPRREVFVFTDLAGSSWNPGEHAAGLDQAEKVLKEKSGGKISTFIIRVGPAEARDVAIDAAEPASTVATQGEEMEVRGLVRNSGGQAATRVVEFYLDGVKKGARTIEIPPGNQAEVTFTTPRRLDEAEVHRGELRLTGSPDPLEFNDRRYFSFRVRPALKVLLISDVPLDADFVAAALDPDQAPGAPRTFQVARARPSELVQRHRDTLKDQAAVFLLNVAALDEEAWGLLNAYVHEGGGLVVGLGNRCQAANYNGPTASQVLAAGLDAVQNPGKEMTFGAIADFTHPLFQGYAKEMEPLLAITPVYHYWSLKPAKESRALLGFSDKAPALLERPFKGARTGRSLLWSSPLAYRYDPKDPARWNDLPLPTYGWPFLALMNRTVAYLAGTSSEQLNYVAGENVRLTLSPATRYKDFTLTGPDAKSSESLAPPSSGDVLEIVAPQAVGQWSVAAKDVDDKQTKMGFSLNPPQAESRFDPLKPAELDAIFGKGGYVLAEDDKALRDAVDTARVGRELFPWLMMLILIIITAENVLANTFYKEAPGGTPVASGAPA</sequence>
<dbReference type="PANTHER" id="PTHR37464">
    <property type="entry name" value="BLL2463 PROTEIN"/>
    <property type="match status" value="1"/>
</dbReference>
<keyword evidence="4" id="KW-1185">Reference proteome</keyword>
<reference evidence="3 4" key="1">
    <citation type="submission" date="2019-08" db="EMBL/GenBank/DDBJ databases">
        <title>Deep-cultivation of Planctomycetes and their phenomic and genomic characterization uncovers novel biology.</title>
        <authorList>
            <person name="Wiegand S."/>
            <person name="Jogler M."/>
            <person name="Boedeker C."/>
            <person name="Pinto D."/>
            <person name="Vollmers J."/>
            <person name="Rivas-Marin E."/>
            <person name="Kohn T."/>
            <person name="Peeters S.H."/>
            <person name="Heuer A."/>
            <person name="Rast P."/>
            <person name="Oberbeckmann S."/>
            <person name="Bunk B."/>
            <person name="Jeske O."/>
            <person name="Meyerdierks A."/>
            <person name="Storesund J.E."/>
            <person name="Kallscheuer N."/>
            <person name="Luecker S."/>
            <person name="Lage O.M."/>
            <person name="Pohl T."/>
            <person name="Merkel B.J."/>
            <person name="Hornburger P."/>
            <person name="Mueller R.-W."/>
            <person name="Bruemmer F."/>
            <person name="Labrenz M."/>
            <person name="Spormann A.M."/>
            <person name="Op den Camp H."/>
            <person name="Overmann J."/>
            <person name="Amann R."/>
            <person name="Jetten M.S.M."/>
            <person name="Mascher T."/>
            <person name="Medema M.H."/>
            <person name="Devos D.P."/>
            <person name="Kaster A.-K."/>
            <person name="Ovreas L."/>
            <person name="Rohde M."/>
            <person name="Galperin M.Y."/>
            <person name="Jogler C."/>
        </authorList>
    </citation>
    <scope>NUCLEOTIDE SEQUENCE [LARGE SCALE GENOMIC DNA]</scope>
    <source>
        <strain evidence="3 4">OJF2</strain>
    </source>
</reference>
<dbReference type="SUPFAM" id="SSF53300">
    <property type="entry name" value="vWA-like"/>
    <property type="match status" value="1"/>
</dbReference>
<dbReference type="Gene3D" id="3.40.50.880">
    <property type="match status" value="1"/>
</dbReference>
<feature type="domain" description="Aerotolerance regulator N-terminal" evidence="2">
    <location>
        <begin position="7"/>
        <end position="78"/>
    </location>
</feature>
<dbReference type="Proteomes" id="UP000324233">
    <property type="component" value="Chromosome"/>
</dbReference>
<evidence type="ECO:0000313" key="4">
    <source>
        <dbReference type="Proteomes" id="UP000324233"/>
    </source>
</evidence>
<dbReference type="Gene3D" id="3.40.50.410">
    <property type="entry name" value="von Willebrand factor, type A domain"/>
    <property type="match status" value="1"/>
</dbReference>
<dbReference type="InterPro" id="IPR029062">
    <property type="entry name" value="Class_I_gatase-like"/>
</dbReference>
<dbReference type="OrthoDB" id="242438at2"/>
<feature type="transmembrane region" description="Helical" evidence="1">
    <location>
        <begin position="6"/>
        <end position="26"/>
    </location>
</feature>
<dbReference type="InterPro" id="IPR011933">
    <property type="entry name" value="Double_TM_dom"/>
</dbReference>
<dbReference type="InterPro" id="IPR036465">
    <property type="entry name" value="vWFA_dom_sf"/>
</dbReference>
<name>A0A5B9WCB0_9BACT</name>
<dbReference type="AlphaFoldDB" id="A0A5B9WCB0"/>
<dbReference type="Pfam" id="PF07584">
    <property type="entry name" value="BatA"/>
    <property type="match status" value="1"/>
</dbReference>
<dbReference type="RefSeq" id="WP_148597763.1">
    <property type="nucleotide sequence ID" value="NZ_CP042997.1"/>
</dbReference>
<dbReference type="KEGG" id="agv:OJF2_69090"/>
<dbReference type="SUPFAM" id="SSF52317">
    <property type="entry name" value="Class I glutamine amidotransferase-like"/>
    <property type="match status" value="1"/>
</dbReference>
<dbReference type="PANTHER" id="PTHR37464:SF1">
    <property type="entry name" value="BLL2463 PROTEIN"/>
    <property type="match status" value="1"/>
</dbReference>
<evidence type="ECO:0000259" key="2">
    <source>
        <dbReference type="Pfam" id="PF07584"/>
    </source>
</evidence>